<keyword evidence="2" id="KW-1185">Reference proteome</keyword>
<dbReference type="OrthoDB" id="2313946at2"/>
<gene>
    <name evidence="1" type="ORF">AYR53_02945</name>
</gene>
<proteinExistence type="predicted"/>
<dbReference type="Proteomes" id="UP000078582">
    <property type="component" value="Chromosome"/>
</dbReference>
<sequence length="384" mass="43511">MNSILTELQTAQREHLLINLYQTAHDVIYTGYVTELNESGVIMQTFDDAGLQDGLVFLALNVIEAVEFDSDDLDSMAYRIQNAQQAHFVTSLQAPFKFTGQQDLLPQLIQQAIKRQTMVLLVLKDRDMYLEGTIQAQTSVTIDFHVFDKFDYTNQTILSFTTEQIQVIEFLGKELTLEGALVKSNLVHQATKQETTTLAIVATLHQAQKRHQLISLSTSDDDDLFFVGWVNTLTNTSVVINLVDMNGQFGGYVLMQLETLQQVTEISDYLQTIAFFIRRNVLFKQPVLNDERLFDPTVDLFQTVLQQAQYFKRIIRVKLINEDEGLVGVPTDLNADQLTFKILASDDEEDLDTVAVPLVAISEIAFDYMDAYLLEQELKATGDL</sequence>
<dbReference type="AlphaFoldDB" id="A0A192H0K7"/>
<dbReference type="STRING" id="375175.AYR53_02945"/>
<evidence type="ECO:0000313" key="1">
    <source>
        <dbReference type="EMBL" id="ANK61813.1"/>
    </source>
</evidence>
<dbReference type="EMBL" id="CP014873">
    <property type="protein sequence ID" value="ANK61813.1"/>
    <property type="molecule type" value="Genomic_DNA"/>
</dbReference>
<organism evidence="1 2">
    <name type="scientific">Loigolactobacillus backii</name>
    <dbReference type="NCBI Taxonomy" id="375175"/>
    <lineage>
        <taxon>Bacteria</taxon>
        <taxon>Bacillati</taxon>
        <taxon>Bacillota</taxon>
        <taxon>Bacilli</taxon>
        <taxon>Lactobacillales</taxon>
        <taxon>Lactobacillaceae</taxon>
        <taxon>Loigolactobacillus</taxon>
    </lineage>
</organism>
<accession>A0A192H0K7</accession>
<reference evidence="1 2" key="1">
    <citation type="submission" date="2016-03" db="EMBL/GenBank/DDBJ databases">
        <title>Pediococcus and Lactobacillus from brewery environment - whole genome sequencing and assembly.</title>
        <authorList>
            <person name="Behr J."/>
            <person name="Geissler A.J."/>
            <person name="Vogel R.F."/>
        </authorList>
    </citation>
    <scope>NUCLEOTIDE SEQUENCE [LARGE SCALE GENOMIC DNA]</scope>
    <source>
        <strain evidence="1 2">TMW 1.1989</strain>
    </source>
</reference>
<protein>
    <submittedName>
        <fullName evidence="1">Uncharacterized protein</fullName>
    </submittedName>
</protein>
<name>A0A192H0K7_9LACO</name>
<evidence type="ECO:0000313" key="2">
    <source>
        <dbReference type="Proteomes" id="UP000078582"/>
    </source>
</evidence>
<dbReference type="RefSeq" id="WP_068279489.1">
    <property type="nucleotide sequence ID" value="NZ_CP014873.1"/>
</dbReference>
<dbReference type="GeneID" id="42981195"/>